<proteinExistence type="predicted"/>
<dbReference type="PRINTS" id="PR00038">
    <property type="entry name" value="HTHLUXR"/>
</dbReference>
<reference evidence="6 7" key="1">
    <citation type="submission" date="2019-06" db="EMBL/GenBank/DDBJ databases">
        <title>Sequencing the genomes of 1000 actinobacteria strains.</title>
        <authorList>
            <person name="Klenk H.-P."/>
        </authorList>
    </citation>
    <scope>NUCLEOTIDE SEQUENCE [LARGE SCALE GENOMIC DNA]</scope>
    <source>
        <strain evidence="6 7">DSM 102200</strain>
    </source>
</reference>
<protein>
    <submittedName>
        <fullName evidence="6">Regulatory LuxR family protein</fullName>
    </submittedName>
</protein>
<dbReference type="GO" id="GO:0006355">
    <property type="term" value="P:regulation of DNA-templated transcription"/>
    <property type="evidence" value="ECO:0007669"/>
    <property type="project" value="InterPro"/>
</dbReference>
<dbReference type="EMBL" id="VFOZ01000001">
    <property type="protein sequence ID" value="TQL97086.1"/>
    <property type="molecule type" value="Genomic_DNA"/>
</dbReference>
<dbReference type="Proteomes" id="UP000316096">
    <property type="component" value="Unassembled WGS sequence"/>
</dbReference>
<dbReference type="PROSITE" id="PS00622">
    <property type="entry name" value="HTH_LUXR_1"/>
    <property type="match status" value="1"/>
</dbReference>
<dbReference type="SMART" id="SM00421">
    <property type="entry name" value="HTH_LUXR"/>
    <property type="match status" value="1"/>
</dbReference>
<feature type="domain" description="HTH luxR-type" evidence="5">
    <location>
        <begin position="23"/>
        <end position="88"/>
    </location>
</feature>
<keyword evidence="3" id="KW-0804">Transcription</keyword>
<dbReference type="InterPro" id="IPR016032">
    <property type="entry name" value="Sig_transdc_resp-reg_C-effctor"/>
</dbReference>
<organism evidence="6 7">
    <name type="scientific">Actinoallomurus bryophytorum</name>
    <dbReference type="NCBI Taxonomy" id="1490222"/>
    <lineage>
        <taxon>Bacteria</taxon>
        <taxon>Bacillati</taxon>
        <taxon>Actinomycetota</taxon>
        <taxon>Actinomycetes</taxon>
        <taxon>Streptosporangiales</taxon>
        <taxon>Thermomonosporaceae</taxon>
        <taxon>Actinoallomurus</taxon>
    </lineage>
</organism>
<keyword evidence="7" id="KW-1185">Reference proteome</keyword>
<dbReference type="GO" id="GO:0003677">
    <property type="term" value="F:DNA binding"/>
    <property type="evidence" value="ECO:0007669"/>
    <property type="project" value="UniProtKB-KW"/>
</dbReference>
<dbReference type="OrthoDB" id="3171430at2"/>
<evidence type="ECO:0000313" key="6">
    <source>
        <dbReference type="EMBL" id="TQL97086.1"/>
    </source>
</evidence>
<evidence type="ECO:0000313" key="7">
    <source>
        <dbReference type="Proteomes" id="UP000316096"/>
    </source>
</evidence>
<comment type="caution">
    <text evidence="6">The sequence shown here is derived from an EMBL/GenBank/DDBJ whole genome shotgun (WGS) entry which is preliminary data.</text>
</comment>
<sequence length="90" mass="9435">MSEVAAAKTPRPAYGPSPNETAGADPLAGLGAREIEVLERLALGHRNRTIAEELHISESTVKFHVANILSKLSVGSRGEAAAFFHSATAI</sequence>
<evidence type="ECO:0000256" key="4">
    <source>
        <dbReference type="SAM" id="MobiDB-lite"/>
    </source>
</evidence>
<name>A0A543CJ20_9ACTN</name>
<dbReference type="InterPro" id="IPR000792">
    <property type="entry name" value="Tscrpt_reg_LuxR_C"/>
</dbReference>
<dbReference type="AlphaFoldDB" id="A0A543CJ20"/>
<dbReference type="SUPFAM" id="SSF46894">
    <property type="entry name" value="C-terminal effector domain of the bipartite response regulators"/>
    <property type="match status" value="1"/>
</dbReference>
<evidence type="ECO:0000256" key="1">
    <source>
        <dbReference type="ARBA" id="ARBA00023015"/>
    </source>
</evidence>
<keyword evidence="1" id="KW-0805">Transcription regulation</keyword>
<evidence type="ECO:0000256" key="3">
    <source>
        <dbReference type="ARBA" id="ARBA00023163"/>
    </source>
</evidence>
<keyword evidence="2" id="KW-0238">DNA-binding</keyword>
<dbReference type="InterPro" id="IPR036388">
    <property type="entry name" value="WH-like_DNA-bd_sf"/>
</dbReference>
<dbReference type="PANTHER" id="PTHR44688">
    <property type="entry name" value="DNA-BINDING TRANSCRIPTIONAL ACTIVATOR DEVR_DOSR"/>
    <property type="match status" value="1"/>
</dbReference>
<dbReference type="CDD" id="cd06170">
    <property type="entry name" value="LuxR_C_like"/>
    <property type="match status" value="1"/>
</dbReference>
<feature type="region of interest" description="Disordered" evidence="4">
    <location>
        <begin position="1"/>
        <end position="26"/>
    </location>
</feature>
<dbReference type="Pfam" id="PF00196">
    <property type="entry name" value="GerE"/>
    <property type="match status" value="1"/>
</dbReference>
<evidence type="ECO:0000259" key="5">
    <source>
        <dbReference type="PROSITE" id="PS50043"/>
    </source>
</evidence>
<accession>A0A543CJ20</accession>
<dbReference type="Gene3D" id="1.10.10.10">
    <property type="entry name" value="Winged helix-like DNA-binding domain superfamily/Winged helix DNA-binding domain"/>
    <property type="match status" value="1"/>
</dbReference>
<evidence type="ECO:0000256" key="2">
    <source>
        <dbReference type="ARBA" id="ARBA00023125"/>
    </source>
</evidence>
<dbReference type="RefSeq" id="WP_141955860.1">
    <property type="nucleotide sequence ID" value="NZ_VFOZ01000001.1"/>
</dbReference>
<dbReference type="PANTHER" id="PTHR44688:SF16">
    <property type="entry name" value="DNA-BINDING TRANSCRIPTIONAL ACTIVATOR DEVR_DOSR"/>
    <property type="match status" value="1"/>
</dbReference>
<gene>
    <name evidence="6" type="ORF">FB559_2660</name>
</gene>
<dbReference type="PROSITE" id="PS50043">
    <property type="entry name" value="HTH_LUXR_2"/>
    <property type="match status" value="1"/>
</dbReference>